<protein>
    <submittedName>
        <fullName evidence="2">Glycosyltransferase</fullName>
    </submittedName>
</protein>
<dbReference type="SUPFAM" id="SSF53756">
    <property type="entry name" value="UDP-Glycosyltransferase/glycogen phosphorylase"/>
    <property type="match status" value="1"/>
</dbReference>
<dbReference type="InterPro" id="IPR055259">
    <property type="entry name" value="YkvP/CgeB_Glyco_trans-like"/>
</dbReference>
<accession>A0A2W5P0B9</accession>
<evidence type="ECO:0000259" key="1">
    <source>
        <dbReference type="Pfam" id="PF13524"/>
    </source>
</evidence>
<organism evidence="2 3">
    <name type="scientific">Sphingomonas taxi</name>
    <dbReference type="NCBI Taxonomy" id="1549858"/>
    <lineage>
        <taxon>Bacteria</taxon>
        <taxon>Pseudomonadati</taxon>
        <taxon>Pseudomonadota</taxon>
        <taxon>Alphaproteobacteria</taxon>
        <taxon>Sphingomonadales</taxon>
        <taxon>Sphingomonadaceae</taxon>
        <taxon>Sphingomonas</taxon>
    </lineage>
</organism>
<sequence>MKLVVLGLSLSSSWGNGHATTFRALLRAFAARGHEVLFLERDMPWYADHRDEPAPDYCRLDLYDSLDALEGWRTEIEQADAVMVGSYVPDGIEVGRLVQRWARGVTSFYDIDTPVTLARLVRGTCDYVSAAVIPGYDIYFSFTGGPTLRLIEERYGAPAARALYCSVDADRYRPTGAAARWDLSYLGTYSDDRQPTLERLLIEPARRHPDRRFVVAGPQYPATMDWPGNVERIEHLAPADHADFYSASRATLNVTRADMIAAGWSPSVRLFEATACGTPIVSDRWPGIEELLTPGSEILLADSGADVDAALARDDLATIGAAGRARVLAEHTARHRAAELESHLREAAAERAAPIGARVVI</sequence>
<dbReference type="GO" id="GO:0016740">
    <property type="term" value="F:transferase activity"/>
    <property type="evidence" value="ECO:0007669"/>
    <property type="project" value="UniProtKB-KW"/>
</dbReference>
<feature type="domain" description="Spore protein YkvP/CgeB glycosyl transferase-like" evidence="1">
    <location>
        <begin position="194"/>
        <end position="341"/>
    </location>
</feature>
<keyword evidence="2" id="KW-0808">Transferase</keyword>
<dbReference type="Gene3D" id="3.40.50.2000">
    <property type="entry name" value="Glycogen Phosphorylase B"/>
    <property type="match status" value="2"/>
</dbReference>
<evidence type="ECO:0000313" key="2">
    <source>
        <dbReference type="EMBL" id="PZQ59176.1"/>
    </source>
</evidence>
<dbReference type="Proteomes" id="UP000249229">
    <property type="component" value="Unassembled WGS sequence"/>
</dbReference>
<dbReference type="AlphaFoldDB" id="A0A2W5P0B9"/>
<dbReference type="EMBL" id="QFQI01000010">
    <property type="protein sequence ID" value="PZQ59176.1"/>
    <property type="molecule type" value="Genomic_DNA"/>
</dbReference>
<dbReference type="Pfam" id="PF13524">
    <property type="entry name" value="Glyco_trans_1_2"/>
    <property type="match status" value="1"/>
</dbReference>
<name>A0A2W5P0B9_9SPHN</name>
<comment type="caution">
    <text evidence="2">The sequence shown here is derived from an EMBL/GenBank/DDBJ whole genome shotgun (WGS) entry which is preliminary data.</text>
</comment>
<proteinExistence type="predicted"/>
<reference evidence="2 3" key="1">
    <citation type="submission" date="2017-08" db="EMBL/GenBank/DDBJ databases">
        <title>Infants hospitalized years apart are colonized by the same room-sourced microbial strains.</title>
        <authorList>
            <person name="Brooks B."/>
            <person name="Olm M.R."/>
            <person name="Firek B.A."/>
            <person name="Baker R."/>
            <person name="Thomas B.C."/>
            <person name="Morowitz M.J."/>
            <person name="Banfield J.F."/>
        </authorList>
    </citation>
    <scope>NUCLEOTIDE SEQUENCE [LARGE SCALE GENOMIC DNA]</scope>
    <source>
        <strain evidence="2">S2_005_001_R1_22</strain>
    </source>
</reference>
<gene>
    <name evidence="2" type="ORF">DI544_12295</name>
</gene>
<evidence type="ECO:0000313" key="3">
    <source>
        <dbReference type="Proteomes" id="UP000249229"/>
    </source>
</evidence>